<feature type="domain" description="TRAP C4-dicarboxylate transport system permease DctM subunit" evidence="8">
    <location>
        <begin position="6"/>
        <end position="415"/>
    </location>
</feature>
<dbReference type="EMBL" id="AP023420">
    <property type="protein sequence ID" value="BCK85436.1"/>
    <property type="molecule type" value="Genomic_DNA"/>
</dbReference>
<proteinExistence type="predicted"/>
<feature type="transmembrane region" description="Helical" evidence="7">
    <location>
        <begin position="336"/>
        <end position="352"/>
    </location>
</feature>
<gene>
    <name evidence="9" type="ORF">MM59RIKEN_27550</name>
</gene>
<dbReference type="Pfam" id="PF06808">
    <property type="entry name" value="DctM"/>
    <property type="match status" value="1"/>
</dbReference>
<feature type="transmembrane region" description="Helical" evidence="7">
    <location>
        <begin position="358"/>
        <end position="380"/>
    </location>
</feature>
<keyword evidence="6 7" id="KW-0472">Membrane</keyword>
<evidence type="ECO:0000256" key="5">
    <source>
        <dbReference type="ARBA" id="ARBA00022989"/>
    </source>
</evidence>
<dbReference type="PIRSF" id="PIRSF006066">
    <property type="entry name" value="HI0050"/>
    <property type="match status" value="1"/>
</dbReference>
<dbReference type="PANTHER" id="PTHR33362">
    <property type="entry name" value="SIALIC ACID TRAP TRANSPORTER PERMEASE PROTEIN SIAT-RELATED"/>
    <property type="match status" value="1"/>
</dbReference>
<keyword evidence="10" id="KW-1185">Reference proteome</keyword>
<keyword evidence="5 7" id="KW-1133">Transmembrane helix</keyword>
<dbReference type="KEGG" id="pfaa:MM59RIKEN_27550"/>
<feature type="transmembrane region" description="Helical" evidence="7">
    <location>
        <begin position="308"/>
        <end position="329"/>
    </location>
</feature>
<feature type="transmembrane region" description="Helical" evidence="7">
    <location>
        <begin position="56"/>
        <end position="74"/>
    </location>
</feature>
<dbReference type="Proteomes" id="UP000679848">
    <property type="component" value="Chromosome"/>
</dbReference>
<dbReference type="InterPro" id="IPR010656">
    <property type="entry name" value="DctM"/>
</dbReference>
<feature type="transmembrane region" description="Helical" evidence="7">
    <location>
        <begin position="157"/>
        <end position="188"/>
    </location>
</feature>
<name>A0A810QHX7_9FIRM</name>
<keyword evidence="2" id="KW-1003">Cell membrane</keyword>
<reference evidence="9" key="1">
    <citation type="submission" date="2020-09" db="EMBL/GenBank/DDBJ databases">
        <title>New species isolated from human feces.</title>
        <authorList>
            <person name="Kitahara M."/>
            <person name="Shigeno Y."/>
            <person name="Shime M."/>
            <person name="Matsumoto Y."/>
            <person name="Nakamura S."/>
            <person name="Motooka D."/>
            <person name="Fukuoka S."/>
            <person name="Nishikawa H."/>
            <person name="Benno Y."/>
        </authorList>
    </citation>
    <scope>NUCLEOTIDE SEQUENCE</scope>
    <source>
        <strain evidence="9">MM59</strain>
    </source>
</reference>
<organism evidence="9 10">
    <name type="scientific">Pusillibacter faecalis</name>
    <dbReference type="NCBI Taxonomy" id="2714358"/>
    <lineage>
        <taxon>Bacteria</taxon>
        <taxon>Bacillati</taxon>
        <taxon>Bacillota</taxon>
        <taxon>Clostridia</taxon>
        <taxon>Eubacteriales</taxon>
        <taxon>Oscillospiraceae</taxon>
        <taxon>Pusillibacter</taxon>
    </lineage>
</organism>
<feature type="transmembrane region" description="Helical" evidence="7">
    <location>
        <begin position="240"/>
        <end position="256"/>
    </location>
</feature>
<evidence type="ECO:0000313" key="9">
    <source>
        <dbReference type="EMBL" id="BCK85436.1"/>
    </source>
</evidence>
<evidence type="ECO:0000313" key="10">
    <source>
        <dbReference type="Proteomes" id="UP000679848"/>
    </source>
</evidence>
<sequence>MVALLFISLAVCLLFTVPIAISLALSSLCVISIGYPPGMMNMLAQSMVTSVDNYSLMAIPFFMLLGIIMEKTGIAQGLIKLAERVVGSKPGGMGTAAIVACCFFAAISGSGPACVAAIGSIIIPAMRRQNYDPAYCGALLASGSTIGPVIPPSIPMIVYGATVGVSVTGLFASGVIPGILMGLVLVLYNKFVSKKRGYAPATQDVEEKGANVFKEAIWAIIMPVIVLGGIYAGIFTPTEAAVVGVVYALFVGKFIYHQLTLRKFLDGLLEASVLSATVMIVMGGASTFGRILTLEKVPTLLTDTLLSISSSPIVVMLMMNVLLLIAGMFIDTTSNIILFAPLLCPVATAMGFDLTYFGLVMCVNLCIGFLTPPLGVNLFVAQKISGAKLESIIKEVWPMIGILAILLVVIIAFPDLSLFLPRLLGLIS</sequence>
<dbReference type="GO" id="GO:0005886">
    <property type="term" value="C:plasma membrane"/>
    <property type="evidence" value="ECO:0007669"/>
    <property type="project" value="UniProtKB-SubCell"/>
</dbReference>
<dbReference type="AlphaFoldDB" id="A0A810QHX7"/>
<evidence type="ECO:0000259" key="8">
    <source>
        <dbReference type="Pfam" id="PF06808"/>
    </source>
</evidence>
<feature type="transmembrane region" description="Helical" evidence="7">
    <location>
        <begin position="392"/>
        <end position="413"/>
    </location>
</feature>
<dbReference type="NCBIfam" id="TIGR00786">
    <property type="entry name" value="dctM"/>
    <property type="match status" value="1"/>
</dbReference>
<accession>A0A810QHX7</accession>
<evidence type="ECO:0000256" key="3">
    <source>
        <dbReference type="ARBA" id="ARBA00022519"/>
    </source>
</evidence>
<keyword evidence="3" id="KW-0997">Cell inner membrane</keyword>
<feature type="transmembrane region" description="Helical" evidence="7">
    <location>
        <begin position="216"/>
        <end position="234"/>
    </location>
</feature>
<evidence type="ECO:0000256" key="7">
    <source>
        <dbReference type="SAM" id="Phobius"/>
    </source>
</evidence>
<evidence type="ECO:0000256" key="6">
    <source>
        <dbReference type="ARBA" id="ARBA00023136"/>
    </source>
</evidence>
<comment type="subcellular location">
    <subcellularLocation>
        <location evidence="1">Cell inner membrane</location>
        <topology evidence="1">Multi-pass membrane protein</topology>
    </subcellularLocation>
</comment>
<feature type="transmembrane region" description="Helical" evidence="7">
    <location>
        <begin position="268"/>
        <end position="288"/>
    </location>
</feature>
<evidence type="ECO:0000256" key="1">
    <source>
        <dbReference type="ARBA" id="ARBA00004429"/>
    </source>
</evidence>
<dbReference type="GO" id="GO:0022857">
    <property type="term" value="F:transmembrane transporter activity"/>
    <property type="evidence" value="ECO:0007669"/>
    <property type="project" value="TreeGrafter"/>
</dbReference>
<evidence type="ECO:0000256" key="2">
    <source>
        <dbReference type="ARBA" id="ARBA00022475"/>
    </source>
</evidence>
<dbReference type="InterPro" id="IPR004681">
    <property type="entry name" value="TRAP_DctM"/>
</dbReference>
<keyword evidence="4 7" id="KW-0812">Transmembrane</keyword>
<evidence type="ECO:0000256" key="4">
    <source>
        <dbReference type="ARBA" id="ARBA00022692"/>
    </source>
</evidence>
<feature type="transmembrane region" description="Helical" evidence="7">
    <location>
        <begin position="95"/>
        <end position="123"/>
    </location>
</feature>
<protein>
    <recommendedName>
        <fullName evidence="8">TRAP C4-dicarboxylate transport system permease DctM subunit domain-containing protein</fullName>
    </recommendedName>
</protein>
<dbReference type="RefSeq" id="WP_213543550.1">
    <property type="nucleotide sequence ID" value="NZ_AP023420.1"/>
</dbReference>